<dbReference type="Gene3D" id="3.40.50.720">
    <property type="entry name" value="NAD(P)-binding Rossmann-like Domain"/>
    <property type="match status" value="1"/>
</dbReference>
<dbReference type="InParanoid" id="A0A165NN59"/>
<keyword evidence="1" id="KW-0560">Oxidoreductase</keyword>
<evidence type="ECO:0000256" key="1">
    <source>
        <dbReference type="ARBA" id="ARBA00023002"/>
    </source>
</evidence>
<evidence type="ECO:0000313" key="4">
    <source>
        <dbReference type="EMBL" id="KZW00979.1"/>
    </source>
</evidence>
<dbReference type="InterPro" id="IPR002225">
    <property type="entry name" value="3Beta_OHSteriod_DH/Estase"/>
</dbReference>
<keyword evidence="5" id="KW-1185">Reference proteome</keyword>
<dbReference type="OrthoDB" id="2735536at2759"/>
<dbReference type="CDD" id="cd05227">
    <property type="entry name" value="AR_SDR_e"/>
    <property type="match status" value="1"/>
</dbReference>
<sequence>MPSSPMRVLLTGASGFLAEHILEQLLKEGYFVRATVRSEDKRRAVEKLHTGAMLEVVIVPDVSSPGVFANVVKSIDYVVHTASPFHLSATDMQAEMLDPAIKGTTEILEASAKEEQVKRVVLTSSMAAVIDTPSIPGPAGKVYSEKDWNSVSIEQALAHPAFAYHGSKTFAERAAFDFMERTKPKFDIVILDMPFIYGPMKNQQSLKSLNTSSAVVYSLISSTPSAGVPPTQVPLWVDVRDVARAHVLALKGGPEIGNKRFLIHADGTYTFGQVVDIVKKKFPHLAERLPTQSGAKVDGDGEYSSDNAKSKSELGLAYEYNLEHSITALVEDLLAMETSTTRE</sequence>
<gene>
    <name evidence="4" type="ORF">EXIGLDRAFT_761262</name>
</gene>
<dbReference type="GO" id="GO:0006694">
    <property type="term" value="P:steroid biosynthetic process"/>
    <property type="evidence" value="ECO:0007669"/>
    <property type="project" value="InterPro"/>
</dbReference>
<dbReference type="EMBL" id="KV425897">
    <property type="protein sequence ID" value="KZW00979.1"/>
    <property type="molecule type" value="Genomic_DNA"/>
</dbReference>
<dbReference type="Pfam" id="PF01073">
    <property type="entry name" value="3Beta_HSD"/>
    <property type="match status" value="1"/>
</dbReference>
<feature type="domain" description="3-beta hydroxysteroid dehydrogenase/isomerase" evidence="3">
    <location>
        <begin position="10"/>
        <end position="251"/>
    </location>
</feature>
<dbReference type="Proteomes" id="UP000077266">
    <property type="component" value="Unassembled WGS sequence"/>
</dbReference>
<evidence type="ECO:0000313" key="5">
    <source>
        <dbReference type="Proteomes" id="UP000077266"/>
    </source>
</evidence>
<dbReference type="InterPro" id="IPR036291">
    <property type="entry name" value="NAD(P)-bd_dom_sf"/>
</dbReference>
<dbReference type="PANTHER" id="PTHR10366:SF814">
    <property type="entry name" value="NAD-DEPENDENT EPIMERASE_DEHYDRATASE DOMAIN-CONTAINING PROTEIN"/>
    <property type="match status" value="1"/>
</dbReference>
<organism evidence="4 5">
    <name type="scientific">Exidia glandulosa HHB12029</name>
    <dbReference type="NCBI Taxonomy" id="1314781"/>
    <lineage>
        <taxon>Eukaryota</taxon>
        <taxon>Fungi</taxon>
        <taxon>Dikarya</taxon>
        <taxon>Basidiomycota</taxon>
        <taxon>Agaricomycotina</taxon>
        <taxon>Agaricomycetes</taxon>
        <taxon>Auriculariales</taxon>
        <taxon>Exidiaceae</taxon>
        <taxon>Exidia</taxon>
    </lineage>
</organism>
<dbReference type="PANTHER" id="PTHR10366">
    <property type="entry name" value="NAD DEPENDENT EPIMERASE/DEHYDRATASE"/>
    <property type="match status" value="1"/>
</dbReference>
<dbReference type="FunCoup" id="A0A165NN59">
    <property type="interactions" value="76"/>
</dbReference>
<dbReference type="STRING" id="1314781.A0A165NN59"/>
<evidence type="ECO:0000259" key="3">
    <source>
        <dbReference type="Pfam" id="PF01073"/>
    </source>
</evidence>
<dbReference type="InterPro" id="IPR050425">
    <property type="entry name" value="NAD(P)_dehydrat-like"/>
</dbReference>
<proteinExistence type="inferred from homology"/>
<name>A0A165NN59_EXIGL</name>
<accession>A0A165NN59</accession>
<dbReference type="SUPFAM" id="SSF51735">
    <property type="entry name" value="NAD(P)-binding Rossmann-fold domains"/>
    <property type="match status" value="1"/>
</dbReference>
<comment type="similarity">
    <text evidence="2">Belongs to the NAD(P)-dependent epimerase/dehydratase family. Dihydroflavonol-4-reductase subfamily.</text>
</comment>
<evidence type="ECO:0000256" key="2">
    <source>
        <dbReference type="ARBA" id="ARBA00023445"/>
    </source>
</evidence>
<reference evidence="4 5" key="1">
    <citation type="journal article" date="2016" name="Mol. Biol. Evol.">
        <title>Comparative Genomics of Early-Diverging Mushroom-Forming Fungi Provides Insights into the Origins of Lignocellulose Decay Capabilities.</title>
        <authorList>
            <person name="Nagy L.G."/>
            <person name="Riley R."/>
            <person name="Tritt A."/>
            <person name="Adam C."/>
            <person name="Daum C."/>
            <person name="Floudas D."/>
            <person name="Sun H."/>
            <person name="Yadav J.S."/>
            <person name="Pangilinan J."/>
            <person name="Larsson K.H."/>
            <person name="Matsuura K."/>
            <person name="Barry K."/>
            <person name="Labutti K."/>
            <person name="Kuo R."/>
            <person name="Ohm R.A."/>
            <person name="Bhattacharya S.S."/>
            <person name="Shirouzu T."/>
            <person name="Yoshinaga Y."/>
            <person name="Martin F.M."/>
            <person name="Grigoriev I.V."/>
            <person name="Hibbett D.S."/>
        </authorList>
    </citation>
    <scope>NUCLEOTIDE SEQUENCE [LARGE SCALE GENOMIC DNA]</scope>
    <source>
        <strain evidence="4 5">HHB12029</strain>
    </source>
</reference>
<protein>
    <submittedName>
        <fullName evidence="4">Ketoreductase</fullName>
    </submittedName>
</protein>
<dbReference type="AlphaFoldDB" id="A0A165NN59"/>
<dbReference type="GO" id="GO:0016616">
    <property type="term" value="F:oxidoreductase activity, acting on the CH-OH group of donors, NAD or NADP as acceptor"/>
    <property type="evidence" value="ECO:0007669"/>
    <property type="project" value="InterPro"/>
</dbReference>